<dbReference type="SUPFAM" id="SSF53850">
    <property type="entry name" value="Periplasmic binding protein-like II"/>
    <property type="match status" value="1"/>
</dbReference>
<dbReference type="Gene3D" id="3.40.190.10">
    <property type="entry name" value="Periplasmic binding protein-like II"/>
    <property type="match status" value="1"/>
</dbReference>
<name>A0A139SUE8_9BACT</name>
<keyword evidence="5" id="KW-1185">Reference proteome</keyword>
<evidence type="ECO:0000313" key="5">
    <source>
        <dbReference type="Proteomes" id="UP000070058"/>
    </source>
</evidence>
<keyword evidence="1 2" id="KW-0732">Signal</keyword>
<feature type="domain" description="Solute-binding protein family 5" evidence="3">
    <location>
        <begin position="156"/>
        <end position="526"/>
    </location>
</feature>
<dbReference type="GO" id="GO:1904680">
    <property type="term" value="F:peptide transmembrane transporter activity"/>
    <property type="evidence" value="ECO:0007669"/>
    <property type="project" value="TreeGrafter"/>
</dbReference>
<dbReference type="PROSITE" id="PS51257">
    <property type="entry name" value="PROKAR_LIPOPROTEIN"/>
    <property type="match status" value="1"/>
</dbReference>
<dbReference type="Gene3D" id="3.10.105.10">
    <property type="entry name" value="Dipeptide-binding Protein, Domain 3"/>
    <property type="match status" value="1"/>
</dbReference>
<dbReference type="Pfam" id="PF00496">
    <property type="entry name" value="SBP_bac_5"/>
    <property type="match status" value="1"/>
</dbReference>
<proteinExistence type="predicted"/>
<comment type="caution">
    <text evidence="4">The sequence shown here is derived from an EMBL/GenBank/DDBJ whole genome shotgun (WGS) entry which is preliminary data.</text>
</comment>
<dbReference type="OrthoDB" id="9801912at2"/>
<dbReference type="InterPro" id="IPR039424">
    <property type="entry name" value="SBP_5"/>
</dbReference>
<evidence type="ECO:0000256" key="1">
    <source>
        <dbReference type="ARBA" id="ARBA00022729"/>
    </source>
</evidence>
<organism evidence="4 5">
    <name type="scientific">Cephaloticoccus primus</name>
    <dbReference type="NCBI Taxonomy" id="1548207"/>
    <lineage>
        <taxon>Bacteria</taxon>
        <taxon>Pseudomonadati</taxon>
        <taxon>Verrucomicrobiota</taxon>
        <taxon>Opitutia</taxon>
        <taxon>Opitutales</taxon>
        <taxon>Opitutaceae</taxon>
        <taxon>Cephaloticoccus</taxon>
    </lineage>
</organism>
<evidence type="ECO:0000256" key="2">
    <source>
        <dbReference type="SAM" id="SignalP"/>
    </source>
</evidence>
<evidence type="ECO:0000313" key="4">
    <source>
        <dbReference type="EMBL" id="KXU38238.1"/>
    </source>
</evidence>
<evidence type="ECO:0000259" key="3">
    <source>
        <dbReference type="Pfam" id="PF00496"/>
    </source>
</evidence>
<dbReference type="RefSeq" id="WP_082780691.1">
    <property type="nucleotide sequence ID" value="NZ_LSZQ01000002.1"/>
</dbReference>
<accession>A0A139SUE8</accession>
<protein>
    <submittedName>
        <fullName evidence="4">ABC transporter substrate-binding protein</fullName>
    </submittedName>
</protein>
<dbReference type="EMBL" id="LSZQ01000002">
    <property type="protein sequence ID" value="KXU38238.1"/>
    <property type="molecule type" value="Genomic_DNA"/>
</dbReference>
<reference evidence="5" key="1">
    <citation type="submission" date="2016-02" db="EMBL/GenBank/DDBJ databases">
        <authorList>
            <person name="Sanders J.G."/>
            <person name="Lin J.Y."/>
            <person name="Wertz J.T."/>
            <person name="Russell J.A."/>
            <person name="Moreau C.S."/>
            <person name="Powell S."/>
        </authorList>
    </citation>
    <scope>NUCLEOTIDE SEQUENCE [LARGE SCALE GENOMIC DNA]</scope>
    <source>
        <strain evidence="5">CAG34</strain>
    </source>
</reference>
<dbReference type="AlphaFoldDB" id="A0A139SUE8"/>
<gene>
    <name evidence="4" type="ORF">AXK11_00905</name>
</gene>
<dbReference type="Gene3D" id="3.90.76.10">
    <property type="entry name" value="Dipeptide-binding Protein, Domain 1"/>
    <property type="match status" value="1"/>
</dbReference>
<dbReference type="GO" id="GO:0015833">
    <property type="term" value="P:peptide transport"/>
    <property type="evidence" value="ECO:0007669"/>
    <property type="project" value="TreeGrafter"/>
</dbReference>
<dbReference type="InterPro" id="IPR000914">
    <property type="entry name" value="SBP_5_dom"/>
</dbReference>
<feature type="chain" id="PRO_5007489660" evidence="2">
    <location>
        <begin position="26"/>
        <end position="677"/>
    </location>
</feature>
<sequence length="677" mass="76626">MNRTSQTLALAASSLLLLLCGCGQKDDAAQTRADNGSATAGAANAAGGAGGLSGAAQAQAFYAEHPEFFHFKTVADIPADLRWEDGAGLPEVGSPNAKKGGTLNTWMQDFPRTLRTVGPDSNGSFRRWILDDVTLGYAHRHPNVTELREDGFYYLPALADRWALDRENRTVYIHLNPAARWNDGQPITTDDALFSFFFYRSPHIRAPWYNNFYGTKYAGITRFDAHTFALHFHELRPDIYSLALGLSPTPTHFYAEFGEDFTERYQWRVAPTTGPYTIARDSDIAKGRSITLTRVKDWWARDQKHFRYRFNADRIRISVIRDSAKAFEAFRKGDLDTYGLGLAEDWYDKLPDTAPEVAKGYIQKIKFYNDTPRPTYGLWMNQATPLLANRDIRLGVQHATNWQLVIDKFSRGDWSRMQTTADGYGDFTHPTLRARGYDIAAALAHFAAAGFTRRGPDGILVNDQGQRLSIQLTTGYEHFKDMLTILQEEAIKAGLDLRIEILDGTAAWKKAQEKKHEILFAAFNVGAEMFPRYWETYHSVNAYDAPFTADGQPNPARKPKPQTNNLLSIARPEIDAMIEAYDRSDDLGEMRRLAHRLEEALYDDASFSPGFVTPFIRSGAWRWLRIPEDGNVKIANSFEGSHLFWIEPELKKETLDARKSGKTFPPAIRVFEQYRKP</sequence>
<dbReference type="STRING" id="1548207.AXK11_00905"/>
<dbReference type="PANTHER" id="PTHR30290:SF64">
    <property type="entry name" value="ABC TRANSPORTER PERIPLASMIC BINDING PROTEIN"/>
    <property type="match status" value="1"/>
</dbReference>
<dbReference type="GO" id="GO:0030288">
    <property type="term" value="C:outer membrane-bounded periplasmic space"/>
    <property type="evidence" value="ECO:0007669"/>
    <property type="project" value="TreeGrafter"/>
</dbReference>
<dbReference type="Proteomes" id="UP000070058">
    <property type="component" value="Unassembled WGS sequence"/>
</dbReference>
<dbReference type="GO" id="GO:0042884">
    <property type="term" value="P:microcin transport"/>
    <property type="evidence" value="ECO:0007669"/>
    <property type="project" value="TreeGrafter"/>
</dbReference>
<feature type="signal peptide" evidence="2">
    <location>
        <begin position="1"/>
        <end position="25"/>
    </location>
</feature>
<dbReference type="CDD" id="cd08497">
    <property type="entry name" value="MbnE-like"/>
    <property type="match status" value="1"/>
</dbReference>
<dbReference type="PANTHER" id="PTHR30290">
    <property type="entry name" value="PERIPLASMIC BINDING COMPONENT OF ABC TRANSPORTER"/>
    <property type="match status" value="1"/>
</dbReference>